<dbReference type="PANTHER" id="PTHR44051">
    <property type="entry name" value="GLUTATHIONE S-TRANSFERASE-RELATED"/>
    <property type="match status" value="1"/>
</dbReference>
<gene>
    <name evidence="3" type="primary">gstA</name>
    <name evidence="3" type="ORF">GR138_07340</name>
</gene>
<dbReference type="InterPro" id="IPR036282">
    <property type="entry name" value="Glutathione-S-Trfase_C_sf"/>
</dbReference>
<feature type="domain" description="GST C-terminal" evidence="2">
    <location>
        <begin position="87"/>
        <end position="208"/>
    </location>
</feature>
<name>A0A6N8SCG7_9HYPH</name>
<dbReference type="SUPFAM" id="SSF47616">
    <property type="entry name" value="GST C-terminal domain-like"/>
    <property type="match status" value="1"/>
</dbReference>
<evidence type="ECO:0000259" key="1">
    <source>
        <dbReference type="PROSITE" id="PS50404"/>
    </source>
</evidence>
<dbReference type="AlphaFoldDB" id="A0A6N8SCG7"/>
<dbReference type="SFLD" id="SFLDG00358">
    <property type="entry name" value="Main_(cytGST)"/>
    <property type="match status" value="1"/>
</dbReference>
<comment type="caution">
    <text evidence="3">The sequence shown here is derived from an EMBL/GenBank/DDBJ whole genome shotgun (WGS) entry which is preliminary data.</text>
</comment>
<dbReference type="Pfam" id="PF00043">
    <property type="entry name" value="GST_C"/>
    <property type="match status" value="1"/>
</dbReference>
<dbReference type="InterPro" id="IPR004046">
    <property type="entry name" value="GST_C"/>
</dbReference>
<dbReference type="EMBL" id="WUMK01000002">
    <property type="protein sequence ID" value="MXN44996.1"/>
    <property type="molecule type" value="Genomic_DNA"/>
</dbReference>
<dbReference type="Gene3D" id="3.40.30.10">
    <property type="entry name" value="Glutaredoxin"/>
    <property type="match status" value="1"/>
</dbReference>
<keyword evidence="3" id="KW-0808">Transferase</keyword>
<evidence type="ECO:0000313" key="3">
    <source>
        <dbReference type="EMBL" id="MXN44996.1"/>
    </source>
</evidence>
<dbReference type="PROSITE" id="PS50405">
    <property type="entry name" value="GST_CTER"/>
    <property type="match status" value="1"/>
</dbReference>
<dbReference type="Pfam" id="PF13409">
    <property type="entry name" value="GST_N_2"/>
    <property type="match status" value="1"/>
</dbReference>
<dbReference type="Gene3D" id="1.20.1050.10">
    <property type="match status" value="1"/>
</dbReference>
<dbReference type="InterPro" id="IPR040079">
    <property type="entry name" value="Glutathione_S-Trfase"/>
</dbReference>
<dbReference type="NCBIfam" id="NF007831">
    <property type="entry name" value="PRK10542.1"/>
    <property type="match status" value="1"/>
</dbReference>
<dbReference type="CDD" id="cd03188">
    <property type="entry name" value="GST_C_Beta"/>
    <property type="match status" value="1"/>
</dbReference>
<dbReference type="CDD" id="cd03057">
    <property type="entry name" value="GST_N_Beta"/>
    <property type="match status" value="1"/>
</dbReference>
<dbReference type="OrthoDB" id="7583243at2"/>
<dbReference type="SFLD" id="SFLDG01150">
    <property type="entry name" value="Main.1:_Beta-like"/>
    <property type="match status" value="1"/>
</dbReference>
<protein>
    <submittedName>
        <fullName evidence="3">Glutathione transferase GstA</fullName>
        <ecNumber evidence="3">2.5.1.18</ecNumber>
    </submittedName>
</protein>
<accession>A0A6N8SCG7</accession>
<organism evidence="3 4">
    <name type="scientific">Shinella kummerowiae</name>
    <dbReference type="NCBI Taxonomy" id="417745"/>
    <lineage>
        <taxon>Bacteria</taxon>
        <taxon>Pseudomonadati</taxon>
        <taxon>Pseudomonadota</taxon>
        <taxon>Alphaproteobacteria</taxon>
        <taxon>Hyphomicrobiales</taxon>
        <taxon>Rhizobiaceae</taxon>
        <taxon>Shinella</taxon>
    </lineage>
</organism>
<dbReference type="InterPro" id="IPR010987">
    <property type="entry name" value="Glutathione-S-Trfase_C-like"/>
</dbReference>
<feature type="domain" description="GST N-terminal" evidence="1">
    <location>
        <begin position="1"/>
        <end position="81"/>
    </location>
</feature>
<dbReference type="PROSITE" id="PS50404">
    <property type="entry name" value="GST_NTER"/>
    <property type="match status" value="1"/>
</dbReference>
<dbReference type="InterPro" id="IPR004045">
    <property type="entry name" value="Glutathione_S-Trfase_N"/>
</dbReference>
<keyword evidence="4" id="KW-1185">Reference proteome</keyword>
<dbReference type="SFLD" id="SFLDS00019">
    <property type="entry name" value="Glutathione_Transferase_(cytos"/>
    <property type="match status" value="1"/>
</dbReference>
<dbReference type="PANTHER" id="PTHR44051:SF8">
    <property type="entry name" value="GLUTATHIONE S-TRANSFERASE GSTA"/>
    <property type="match status" value="1"/>
</dbReference>
<dbReference type="RefSeq" id="WP_160857942.1">
    <property type="nucleotide sequence ID" value="NZ_WUMK01000002.1"/>
</dbReference>
<proteinExistence type="predicted"/>
<dbReference type="GO" id="GO:0004364">
    <property type="term" value="F:glutathione transferase activity"/>
    <property type="evidence" value="ECO:0007669"/>
    <property type="project" value="UniProtKB-EC"/>
</dbReference>
<dbReference type="InterPro" id="IPR036249">
    <property type="entry name" value="Thioredoxin-like_sf"/>
</dbReference>
<dbReference type="EC" id="2.5.1.18" evidence="3"/>
<dbReference type="Proteomes" id="UP000435802">
    <property type="component" value="Unassembled WGS sequence"/>
</dbReference>
<dbReference type="SUPFAM" id="SSF52833">
    <property type="entry name" value="Thioredoxin-like"/>
    <property type="match status" value="1"/>
</dbReference>
<evidence type="ECO:0000259" key="2">
    <source>
        <dbReference type="PROSITE" id="PS50405"/>
    </source>
</evidence>
<reference evidence="3 4" key="1">
    <citation type="submission" date="2019-12" db="EMBL/GenBank/DDBJ databases">
        <title>Shinella kummerowiae sp. nov., a symbiotic bacterium isolated from root nodules of the herbal legume Kummerowia stipulacea.</title>
        <authorList>
            <person name="Gao J."/>
        </authorList>
    </citation>
    <scope>NUCLEOTIDE SEQUENCE [LARGE SCALE GENOMIC DNA]</scope>
    <source>
        <strain evidence="3 4">CCBAU 25048</strain>
    </source>
</reference>
<evidence type="ECO:0000313" key="4">
    <source>
        <dbReference type="Proteomes" id="UP000435802"/>
    </source>
</evidence>
<sequence>MLLYFKPAACSLASRIVLLELGLPFEAVEVDTQAGRTKAGADYRRANPKGYVPALEIEPGVVITENPAVLQYLADRAPEARLAPAAGTLDRVRLQEWLNFISAELHKAFSPYFHGHALEASEKARVEATLLRRIDDVETGLADGRSFLLGETFSVADAYLFVVLNWTNFIGVDLARWPRISAFMKRMLARPAVRKALAAEGLLQDEAA</sequence>